<proteinExistence type="predicted"/>
<dbReference type="AlphaFoldDB" id="A0A8J2FRG4"/>
<gene>
    <name evidence="3" type="ORF">MPNT_10421</name>
</gene>
<feature type="domain" description="Chorismate mutase" evidence="2">
    <location>
        <begin position="1"/>
        <end position="87"/>
    </location>
</feature>
<dbReference type="RefSeq" id="WP_174581825.1">
    <property type="nucleotide sequence ID" value="NZ_CAJNOB010000001.1"/>
</dbReference>
<protein>
    <recommendedName>
        <fullName evidence="1">chorismate mutase</fullName>
        <ecNumber evidence="1">5.4.99.5</ecNumber>
    </recommendedName>
</protein>
<keyword evidence="4" id="KW-1185">Reference proteome</keyword>
<name>A0A8J2FRG4_9BACT</name>
<dbReference type="EMBL" id="CAJNOB010000001">
    <property type="protein sequence ID" value="CAF0689895.1"/>
    <property type="molecule type" value="Genomic_DNA"/>
</dbReference>
<dbReference type="Pfam" id="PF01817">
    <property type="entry name" value="CM_2"/>
    <property type="match status" value="1"/>
</dbReference>
<dbReference type="GO" id="GO:0046417">
    <property type="term" value="P:chorismate metabolic process"/>
    <property type="evidence" value="ECO:0007669"/>
    <property type="project" value="InterPro"/>
</dbReference>
<dbReference type="Proteomes" id="UP000663859">
    <property type="component" value="Unassembled WGS sequence"/>
</dbReference>
<dbReference type="InterPro" id="IPR036263">
    <property type="entry name" value="Chorismate_II_sf"/>
</dbReference>
<dbReference type="GO" id="GO:0004106">
    <property type="term" value="F:chorismate mutase activity"/>
    <property type="evidence" value="ECO:0007669"/>
    <property type="project" value="UniProtKB-EC"/>
</dbReference>
<dbReference type="InterPro" id="IPR002701">
    <property type="entry name" value="CM_II_prokaryot"/>
</dbReference>
<evidence type="ECO:0000313" key="4">
    <source>
        <dbReference type="Proteomes" id="UP000663859"/>
    </source>
</evidence>
<evidence type="ECO:0000256" key="1">
    <source>
        <dbReference type="ARBA" id="ARBA00012404"/>
    </source>
</evidence>
<accession>A0A8J2FRG4</accession>
<comment type="caution">
    <text evidence="3">The sequence shown here is derived from an EMBL/GenBank/DDBJ whole genome shotgun (WGS) entry which is preliminary data.</text>
</comment>
<dbReference type="InterPro" id="IPR036979">
    <property type="entry name" value="CM_dom_sf"/>
</dbReference>
<evidence type="ECO:0000313" key="3">
    <source>
        <dbReference type="EMBL" id="CAF0689895.1"/>
    </source>
</evidence>
<dbReference type="SMART" id="SM00830">
    <property type="entry name" value="CM_2"/>
    <property type="match status" value="1"/>
</dbReference>
<dbReference type="PROSITE" id="PS51168">
    <property type="entry name" value="CHORISMATE_MUT_2"/>
    <property type="match status" value="1"/>
</dbReference>
<dbReference type="EC" id="5.4.99.5" evidence="1"/>
<dbReference type="SUPFAM" id="SSF48600">
    <property type="entry name" value="Chorismate mutase II"/>
    <property type="match status" value="1"/>
</dbReference>
<sequence>MDLNDVREEIDRVDRLLVRLLNRRVQLADKIGRVKREEKVNIFDPSREGSLWGKLDSYNRGPLSGTALCAIYREILSECRARQGGVTVGWVGSHDRGSWIAAVLRFGVRAMFGPAEDLVSLLEGILQGRWAAGVVKVNQVVRALRRRLSPWPLGQGVSVYEELRLPMGKKKAECFWVLSGGQSRCGRRLLLWCKEKEGKELLGELNRLFFEENVRCLWKQKMELARAWLYETEFSEDVDFVWGVGKDLSGFLTKVERGSVHWLGTYSCYELLSAPVVEENTEPTP</sequence>
<reference evidence="3" key="1">
    <citation type="submission" date="2021-02" db="EMBL/GenBank/DDBJ databases">
        <authorList>
            <person name="Cremers G."/>
            <person name="Picone N."/>
        </authorList>
    </citation>
    <scope>NUCLEOTIDE SEQUENCE</scope>
    <source>
        <strain evidence="3">PQ17</strain>
    </source>
</reference>
<evidence type="ECO:0000259" key="2">
    <source>
        <dbReference type="PROSITE" id="PS51168"/>
    </source>
</evidence>
<dbReference type="Gene3D" id="1.20.59.10">
    <property type="entry name" value="Chorismate mutase"/>
    <property type="match status" value="1"/>
</dbReference>
<organism evidence="3 4">
    <name type="scientific">Candidatus Methylacidithermus pantelleriae</name>
    <dbReference type="NCBI Taxonomy" id="2744239"/>
    <lineage>
        <taxon>Bacteria</taxon>
        <taxon>Pseudomonadati</taxon>
        <taxon>Verrucomicrobiota</taxon>
        <taxon>Methylacidiphilae</taxon>
        <taxon>Methylacidiphilales</taxon>
        <taxon>Methylacidiphilaceae</taxon>
        <taxon>Candidatus Methylacidithermus</taxon>
    </lineage>
</organism>